<feature type="region of interest" description="Disordered" evidence="2">
    <location>
        <begin position="335"/>
        <end position="374"/>
    </location>
</feature>
<evidence type="ECO:0000256" key="1">
    <source>
        <dbReference type="ARBA" id="ARBA00022679"/>
    </source>
</evidence>
<evidence type="ECO:0000313" key="3">
    <source>
        <dbReference type="EMBL" id="MBA2934826.1"/>
    </source>
</evidence>
<name>A0A838L9M7_9SPHN</name>
<dbReference type="InterPro" id="IPR003673">
    <property type="entry name" value="CoA-Trfase_fam_III"/>
</dbReference>
<gene>
    <name evidence="3" type="ORF">HZF05_12030</name>
</gene>
<evidence type="ECO:0000313" key="4">
    <source>
        <dbReference type="Proteomes" id="UP000570166"/>
    </source>
</evidence>
<dbReference type="PANTHER" id="PTHR48207">
    <property type="entry name" value="SUCCINATE--HYDROXYMETHYLGLUTARATE COA-TRANSFERASE"/>
    <property type="match status" value="1"/>
</dbReference>
<dbReference type="RefSeq" id="WP_160366603.1">
    <property type="nucleotide sequence ID" value="NZ_JACEIB010000007.1"/>
</dbReference>
<reference evidence="3 4" key="1">
    <citation type="submission" date="2020-07" db="EMBL/GenBank/DDBJ databases">
        <authorList>
            <person name="Sun Q."/>
        </authorList>
    </citation>
    <scope>NUCLEOTIDE SEQUENCE [LARGE SCALE GENOMIC DNA]</scope>
    <source>
        <strain evidence="3 4">CGMCC 1.13654</strain>
    </source>
</reference>
<comment type="caution">
    <text evidence="3">The sequence shown here is derived from an EMBL/GenBank/DDBJ whole genome shotgun (WGS) entry which is preliminary data.</text>
</comment>
<protein>
    <submittedName>
        <fullName evidence="3">CoA transferase</fullName>
    </submittedName>
</protein>
<dbReference type="InterPro" id="IPR023606">
    <property type="entry name" value="CoA-Trfase_III_dom_1_sf"/>
</dbReference>
<dbReference type="InterPro" id="IPR044855">
    <property type="entry name" value="CoA-Trfase_III_dom3_sf"/>
</dbReference>
<dbReference type="InterPro" id="IPR050483">
    <property type="entry name" value="CoA-transferase_III_domain"/>
</dbReference>
<proteinExistence type="predicted"/>
<dbReference type="EMBL" id="JACEIB010000007">
    <property type="protein sequence ID" value="MBA2934826.1"/>
    <property type="molecule type" value="Genomic_DNA"/>
</dbReference>
<dbReference type="GO" id="GO:0008410">
    <property type="term" value="F:CoA-transferase activity"/>
    <property type="evidence" value="ECO:0007669"/>
    <property type="project" value="TreeGrafter"/>
</dbReference>
<evidence type="ECO:0000256" key="2">
    <source>
        <dbReference type="SAM" id="MobiDB-lite"/>
    </source>
</evidence>
<keyword evidence="4" id="KW-1185">Reference proteome</keyword>
<dbReference type="Pfam" id="PF02515">
    <property type="entry name" value="CoA_transf_3"/>
    <property type="match status" value="1"/>
</dbReference>
<dbReference type="Gene3D" id="3.40.50.10540">
    <property type="entry name" value="Crotonobetainyl-coa:carnitine coa-transferase, domain 1"/>
    <property type="match status" value="1"/>
</dbReference>
<keyword evidence="1 3" id="KW-0808">Transferase</keyword>
<dbReference type="AlphaFoldDB" id="A0A838L9M7"/>
<dbReference type="Proteomes" id="UP000570166">
    <property type="component" value="Unassembled WGS sequence"/>
</dbReference>
<accession>A0A838L9M7</accession>
<dbReference type="Gene3D" id="3.30.1540.10">
    <property type="entry name" value="formyl-coa transferase, domain 3"/>
    <property type="match status" value="1"/>
</dbReference>
<dbReference type="PANTHER" id="PTHR48207:SF3">
    <property type="entry name" value="SUCCINATE--HYDROXYMETHYLGLUTARATE COA-TRANSFERASE"/>
    <property type="match status" value="1"/>
</dbReference>
<dbReference type="SUPFAM" id="SSF89796">
    <property type="entry name" value="CoA-transferase family III (CaiB/BaiF)"/>
    <property type="match status" value="1"/>
</dbReference>
<organism evidence="3 4">
    <name type="scientific">Sphingomonas chungangi</name>
    <dbReference type="NCBI Taxonomy" id="2683589"/>
    <lineage>
        <taxon>Bacteria</taxon>
        <taxon>Pseudomonadati</taxon>
        <taxon>Pseudomonadota</taxon>
        <taxon>Alphaproteobacteria</taxon>
        <taxon>Sphingomonadales</taxon>
        <taxon>Sphingomonadaceae</taxon>
        <taxon>Sphingomonas</taxon>
    </lineage>
</organism>
<sequence length="374" mass="39543">MRGALDGLLVVSLEQAVAAPFCTMRLADAGARVIKIERAEGDFARGYDHVAHGESSYFVWLNRGKESLVADMKDAGDAALVRRIVAQADVFVQNLAPGAAQRLGFGSADLRAAHPRLVTCDISGYGEAGPYRDMKAYDLLIQCEAGLAEITGTPDAPGRVGVSAADICCGMNAHAGVLEALLAREVTGRGSGIAVSLFDGLADWMTVPLLHQDYGGRAPKRVGINHASIAPYGAYATGDGRQTVLAVQNEREWAAFCAHVLQQPGLAHDPRFASNAQRCAHREALQVAIEGVLADLDSENLARRLNAAKIAFGRLNDVAGLSRHPQLRRIEVATPGGPVAMPASPIQVEDGRPTPPRPVPATGAHDAAIRKEFA</sequence>